<evidence type="ECO:0000313" key="1">
    <source>
        <dbReference type="EMBL" id="KAJ2769667.1"/>
    </source>
</evidence>
<gene>
    <name evidence="1" type="ORF">IWQ57_003008</name>
</gene>
<feature type="non-terminal residue" evidence="1">
    <location>
        <position position="161"/>
    </location>
</feature>
<protein>
    <submittedName>
        <fullName evidence="1">Uncharacterized protein</fullName>
    </submittedName>
</protein>
<name>A0ACC1JYD5_9FUNG</name>
<organism evidence="1 2">
    <name type="scientific">Coemansia nantahalensis</name>
    <dbReference type="NCBI Taxonomy" id="2789366"/>
    <lineage>
        <taxon>Eukaryota</taxon>
        <taxon>Fungi</taxon>
        <taxon>Fungi incertae sedis</taxon>
        <taxon>Zoopagomycota</taxon>
        <taxon>Kickxellomycotina</taxon>
        <taxon>Kickxellomycetes</taxon>
        <taxon>Kickxellales</taxon>
        <taxon>Kickxellaceae</taxon>
        <taxon>Coemansia</taxon>
    </lineage>
</organism>
<keyword evidence="2" id="KW-1185">Reference proteome</keyword>
<dbReference type="Proteomes" id="UP001140234">
    <property type="component" value="Unassembled WGS sequence"/>
</dbReference>
<reference evidence="1" key="1">
    <citation type="submission" date="2022-07" db="EMBL/GenBank/DDBJ databases">
        <title>Phylogenomic reconstructions and comparative analyses of Kickxellomycotina fungi.</title>
        <authorList>
            <person name="Reynolds N.K."/>
            <person name="Stajich J.E."/>
            <person name="Barry K."/>
            <person name="Grigoriev I.V."/>
            <person name="Crous P."/>
            <person name="Smith M.E."/>
        </authorList>
    </citation>
    <scope>NUCLEOTIDE SEQUENCE</scope>
    <source>
        <strain evidence="1">CBS 109366</strain>
    </source>
</reference>
<evidence type="ECO:0000313" key="2">
    <source>
        <dbReference type="Proteomes" id="UP001140234"/>
    </source>
</evidence>
<dbReference type="EMBL" id="JANBUJ010000887">
    <property type="protein sequence ID" value="KAJ2769667.1"/>
    <property type="molecule type" value="Genomic_DNA"/>
</dbReference>
<comment type="caution">
    <text evidence="1">The sequence shown here is derived from an EMBL/GenBank/DDBJ whole genome shotgun (WGS) entry which is preliminary data.</text>
</comment>
<accession>A0ACC1JYD5</accession>
<sequence length="161" mass="17502">MCKAENPTTSGSSVQDPPPAYEATWPRSYQDPAPSSDKAPPPPVTSGAQNVVEPPADRGTHPQQQPVDQAVRRQGLPVDALADDPHRRHPLAIECPRCHAQVITYVKSRLGVKNVVGAAVVGVTAPPLLWVPLVMPGTHRRTHYCPQCKRKIGRGHRKNKV</sequence>
<proteinExistence type="predicted"/>